<dbReference type="Pfam" id="PF07707">
    <property type="entry name" value="BACK"/>
    <property type="match status" value="1"/>
</dbReference>
<keyword evidence="2" id="KW-1185">Reference proteome</keyword>
<name>A0A914YPF4_9BILA</name>
<protein>
    <submittedName>
        <fullName evidence="3">BACK domain-containing protein</fullName>
    </submittedName>
</protein>
<feature type="domain" description="BACK" evidence="1">
    <location>
        <begin position="8"/>
        <end position="122"/>
    </location>
</feature>
<dbReference type="Proteomes" id="UP000887577">
    <property type="component" value="Unplaced"/>
</dbReference>
<dbReference type="SMART" id="SM00875">
    <property type="entry name" value="BACK"/>
    <property type="match status" value="1"/>
</dbReference>
<dbReference type="Gene3D" id="1.25.40.420">
    <property type="match status" value="1"/>
</dbReference>
<evidence type="ECO:0000313" key="2">
    <source>
        <dbReference type="Proteomes" id="UP000887577"/>
    </source>
</evidence>
<dbReference type="AlphaFoldDB" id="A0A914YPF4"/>
<evidence type="ECO:0000259" key="1">
    <source>
        <dbReference type="SMART" id="SM00875"/>
    </source>
</evidence>
<proteinExistence type="predicted"/>
<sequence length="129" mass="15416">MEMKLDNIFQMLEIGNKYALTKFKECVNHFIKNNISEILKIEQFQSLDQSVVKFVVELNHEFSNPEELFEAVYKWAENLALEKLVGDQSLTLNEEIKEYLLDILPFIKFKQMNYRFLLNYVGKFAVYKF</sequence>
<dbReference type="WBParaSite" id="PSU_v2.g2715.t1">
    <property type="protein sequence ID" value="PSU_v2.g2715.t1"/>
    <property type="gene ID" value="PSU_v2.g2715"/>
</dbReference>
<evidence type="ECO:0000313" key="3">
    <source>
        <dbReference type="WBParaSite" id="PSU_v2.g2715.t1"/>
    </source>
</evidence>
<reference evidence="3" key="1">
    <citation type="submission" date="2022-11" db="UniProtKB">
        <authorList>
            <consortium name="WormBaseParasite"/>
        </authorList>
    </citation>
    <scope>IDENTIFICATION</scope>
</reference>
<accession>A0A914YPF4</accession>
<dbReference type="InterPro" id="IPR011705">
    <property type="entry name" value="BACK"/>
</dbReference>
<organism evidence="2 3">
    <name type="scientific">Panagrolaimus superbus</name>
    <dbReference type="NCBI Taxonomy" id="310955"/>
    <lineage>
        <taxon>Eukaryota</taxon>
        <taxon>Metazoa</taxon>
        <taxon>Ecdysozoa</taxon>
        <taxon>Nematoda</taxon>
        <taxon>Chromadorea</taxon>
        <taxon>Rhabditida</taxon>
        <taxon>Tylenchina</taxon>
        <taxon>Panagrolaimomorpha</taxon>
        <taxon>Panagrolaimoidea</taxon>
        <taxon>Panagrolaimidae</taxon>
        <taxon>Panagrolaimus</taxon>
    </lineage>
</organism>